<dbReference type="KEGG" id="pcol:F1325_16895"/>
<dbReference type="RefSeq" id="WP_109373255.1">
    <property type="nucleotide sequence ID" value="NZ_CP043925.1"/>
</dbReference>
<evidence type="ECO:0000313" key="4">
    <source>
        <dbReference type="Proteomes" id="UP000464700"/>
    </source>
</evidence>
<dbReference type="EMBL" id="CP043925">
    <property type="protein sequence ID" value="QHN12019.1"/>
    <property type="molecule type" value="Genomic_DNA"/>
</dbReference>
<dbReference type="AlphaFoldDB" id="A0A6I7D7Y2"/>
<proteinExistence type="inferred from homology"/>
<evidence type="ECO:0000256" key="1">
    <source>
        <dbReference type="ARBA" id="ARBA00010244"/>
    </source>
</evidence>
<organism evidence="3 4">
    <name type="scientific">Proteus columbae</name>
    <dbReference type="NCBI Taxonomy" id="1987580"/>
    <lineage>
        <taxon>Bacteria</taxon>
        <taxon>Pseudomonadati</taxon>
        <taxon>Pseudomonadota</taxon>
        <taxon>Gammaproteobacteria</taxon>
        <taxon>Enterobacterales</taxon>
        <taxon>Morganellaceae</taxon>
        <taxon>Proteus</taxon>
    </lineage>
</organism>
<dbReference type="SUPFAM" id="SSF48452">
    <property type="entry name" value="TPR-like"/>
    <property type="match status" value="1"/>
</dbReference>
<dbReference type="InterPro" id="IPR005415">
    <property type="entry name" value="T3SS_Ca_resp_chp_LcrH/SycD"/>
</dbReference>
<protein>
    <submittedName>
        <fullName evidence="3">Type III secretion system translocator chaperone SicA</fullName>
    </submittedName>
</protein>
<dbReference type="Gene3D" id="1.25.40.10">
    <property type="entry name" value="Tetratricopeptide repeat domain"/>
    <property type="match status" value="1"/>
</dbReference>
<dbReference type="InterPro" id="IPR011990">
    <property type="entry name" value="TPR-like_helical_dom_sf"/>
</dbReference>
<dbReference type="PRINTS" id="PR01595">
    <property type="entry name" value="SYCDCHAPRONE"/>
</dbReference>
<dbReference type="Pfam" id="PF07720">
    <property type="entry name" value="TPR_3"/>
    <property type="match status" value="2"/>
</dbReference>
<keyword evidence="4" id="KW-1185">Reference proteome</keyword>
<comment type="similarity">
    <text evidence="1">Belongs to the LcrH/SycD chaperone family.</text>
</comment>
<dbReference type="NCBIfam" id="TIGR02552">
    <property type="entry name" value="LcrH_SycD"/>
    <property type="match status" value="1"/>
</dbReference>
<dbReference type="InterPro" id="IPR011716">
    <property type="entry name" value="TPR-3"/>
</dbReference>
<reference evidence="3 4" key="1">
    <citation type="submission" date="2019-09" db="EMBL/GenBank/DDBJ databases">
        <title>Emergence of a chromosome-mediated tetracycline resistance gene in Proteus strain.</title>
        <authorList>
            <person name="He D."/>
            <person name="Wang L."/>
        </authorList>
    </citation>
    <scope>NUCLEOTIDE SEQUENCE [LARGE SCALE GENOMIC DNA]</scope>
    <source>
        <strain evidence="3 4">T60</strain>
    </source>
</reference>
<dbReference type="NCBIfam" id="NF011859">
    <property type="entry name" value="PRK15331.1"/>
    <property type="match status" value="1"/>
</dbReference>
<dbReference type="PIRSF" id="PIRSF003165">
    <property type="entry name" value="Chaperone_SicA"/>
    <property type="match status" value="1"/>
</dbReference>
<dbReference type="Proteomes" id="UP000464700">
    <property type="component" value="Chromosome"/>
</dbReference>
<evidence type="ECO:0000313" key="3">
    <source>
        <dbReference type="EMBL" id="QHN12019.1"/>
    </source>
</evidence>
<dbReference type="InterPro" id="IPR016379">
    <property type="entry name" value="T3SS_Ca_resp_chp_LcrH/SycD_sub"/>
</dbReference>
<gene>
    <name evidence="3" type="primary">sicA</name>
    <name evidence="3" type="ORF">F1325_16895</name>
</gene>
<accession>A0A6I7D7Y2</accession>
<evidence type="ECO:0000256" key="2">
    <source>
        <dbReference type="ARBA" id="ARBA00023186"/>
    </source>
</evidence>
<keyword evidence="2" id="KW-0143">Chaperone</keyword>
<sequence>MSVYEKMSEKEIDQLANYIVSIVQNGASLKDEGAIPEGFMEGIYSFAYDFYQKGKLSEAEAIFKFLCLYDFYNVDYIMGLAAVKQLKKQYQAAIDLYALAYLNAKNDYRPVFYAGQCNLSLGEKEKAKYCFHQVSENINDQAIKERANIYLESLKDIPLVVLNTDKEDKEEQYE</sequence>
<name>A0A6I7D7Y2_9GAMM</name>